<evidence type="ECO:0000313" key="3">
    <source>
        <dbReference type="Proteomes" id="UP001642409"/>
    </source>
</evidence>
<gene>
    <name evidence="1" type="ORF">HINF_LOCUS41536</name>
    <name evidence="2" type="ORF">HINF_LOCUS59460</name>
</gene>
<reference evidence="2 3" key="2">
    <citation type="submission" date="2024-07" db="EMBL/GenBank/DDBJ databases">
        <authorList>
            <person name="Akdeniz Z."/>
        </authorList>
    </citation>
    <scope>NUCLEOTIDE SEQUENCE [LARGE SCALE GENOMIC DNA]</scope>
</reference>
<proteinExistence type="predicted"/>
<keyword evidence="3" id="KW-1185">Reference proteome</keyword>
<dbReference type="Proteomes" id="UP001642409">
    <property type="component" value="Unassembled WGS sequence"/>
</dbReference>
<evidence type="ECO:0000313" key="1">
    <source>
        <dbReference type="EMBL" id="CAI9953891.1"/>
    </source>
</evidence>
<sequence>MKTILQLNMSKVRNNNATNILLPPIQRKVANISIISQNNSAVSQLTISAKTSLDTYHASTSNSNVNKILVNLQDRPSQIVQATLLGNTWSDQNRESSSEDLSFDMEKLRQIQLNGSMAVFDSDFETEFQIESVSDE</sequence>
<evidence type="ECO:0000313" key="2">
    <source>
        <dbReference type="EMBL" id="CAL6079594.1"/>
    </source>
</evidence>
<reference evidence="1" key="1">
    <citation type="submission" date="2023-06" db="EMBL/GenBank/DDBJ databases">
        <authorList>
            <person name="Kurt Z."/>
        </authorList>
    </citation>
    <scope>NUCLEOTIDE SEQUENCE</scope>
</reference>
<dbReference type="AlphaFoldDB" id="A0AA86UJF4"/>
<accession>A0AA86UJF4</accession>
<name>A0AA86UJF4_9EUKA</name>
<dbReference type="EMBL" id="CATOUU010000842">
    <property type="protein sequence ID" value="CAI9953891.1"/>
    <property type="molecule type" value="Genomic_DNA"/>
</dbReference>
<dbReference type="EMBL" id="CAXDID020000341">
    <property type="protein sequence ID" value="CAL6079594.1"/>
    <property type="molecule type" value="Genomic_DNA"/>
</dbReference>
<comment type="caution">
    <text evidence="1">The sequence shown here is derived from an EMBL/GenBank/DDBJ whole genome shotgun (WGS) entry which is preliminary data.</text>
</comment>
<protein>
    <submittedName>
        <fullName evidence="2">Hypothetical_protein</fullName>
    </submittedName>
</protein>
<organism evidence="1">
    <name type="scientific">Hexamita inflata</name>
    <dbReference type="NCBI Taxonomy" id="28002"/>
    <lineage>
        <taxon>Eukaryota</taxon>
        <taxon>Metamonada</taxon>
        <taxon>Diplomonadida</taxon>
        <taxon>Hexamitidae</taxon>
        <taxon>Hexamitinae</taxon>
        <taxon>Hexamita</taxon>
    </lineage>
</organism>